<dbReference type="KEGG" id="ncon:LC1Nh_0615"/>
<feature type="transmembrane region" description="Helical" evidence="12">
    <location>
        <begin position="97"/>
        <end position="117"/>
    </location>
</feature>
<dbReference type="Proteomes" id="UP000377803">
    <property type="component" value="Chromosome"/>
</dbReference>
<evidence type="ECO:0000313" key="13">
    <source>
        <dbReference type="EMBL" id="QGA80508.1"/>
    </source>
</evidence>
<dbReference type="RefSeq" id="WP_153550247.1">
    <property type="nucleotide sequence ID" value="NZ_CP040089.1"/>
</dbReference>
<keyword evidence="5" id="KW-1003">Cell membrane</keyword>
<evidence type="ECO:0000256" key="7">
    <source>
        <dbReference type="ARBA" id="ARBA00022801"/>
    </source>
</evidence>
<comment type="subcellular location">
    <subcellularLocation>
        <location evidence="1">Cell membrane</location>
        <topology evidence="1">Multi-pass membrane protein</topology>
    </subcellularLocation>
</comment>
<evidence type="ECO:0000256" key="8">
    <source>
        <dbReference type="ARBA" id="ARBA00022989"/>
    </source>
</evidence>
<dbReference type="InterPro" id="IPR003824">
    <property type="entry name" value="UppP"/>
</dbReference>
<evidence type="ECO:0000256" key="5">
    <source>
        <dbReference type="ARBA" id="ARBA00022475"/>
    </source>
</evidence>
<feature type="transmembrane region" description="Helical" evidence="12">
    <location>
        <begin position="42"/>
        <end position="61"/>
    </location>
</feature>
<comment type="similarity">
    <text evidence="2">Belongs to the UppP family.</text>
</comment>
<comment type="catalytic activity">
    <reaction evidence="11">
        <text>di-trans,octa-cis-undecaprenyl diphosphate + H2O = di-trans,octa-cis-undecaprenyl phosphate + phosphate + H(+)</text>
        <dbReference type="Rhea" id="RHEA:28094"/>
        <dbReference type="ChEBI" id="CHEBI:15377"/>
        <dbReference type="ChEBI" id="CHEBI:15378"/>
        <dbReference type="ChEBI" id="CHEBI:43474"/>
        <dbReference type="ChEBI" id="CHEBI:58405"/>
        <dbReference type="ChEBI" id="CHEBI:60392"/>
        <dbReference type="EC" id="3.6.1.27"/>
    </reaction>
</comment>
<evidence type="ECO:0000256" key="6">
    <source>
        <dbReference type="ARBA" id="ARBA00022692"/>
    </source>
</evidence>
<evidence type="ECO:0000256" key="9">
    <source>
        <dbReference type="ARBA" id="ARBA00023136"/>
    </source>
</evidence>
<evidence type="ECO:0000313" key="14">
    <source>
        <dbReference type="Proteomes" id="UP000377803"/>
    </source>
</evidence>
<feature type="transmembrane region" description="Helical" evidence="12">
    <location>
        <begin position="256"/>
        <end position="272"/>
    </location>
</feature>
<feature type="transmembrane region" description="Helical" evidence="12">
    <location>
        <begin position="227"/>
        <end position="244"/>
    </location>
</feature>
<protein>
    <recommendedName>
        <fullName evidence="4">Undecaprenyl-diphosphatase</fullName>
        <ecNumber evidence="3">3.6.1.27</ecNumber>
    </recommendedName>
    <alternativeName>
        <fullName evidence="10">Undecaprenyl pyrophosphate phosphatase</fullName>
    </alternativeName>
</protein>
<keyword evidence="6 12" id="KW-0812">Transmembrane</keyword>
<dbReference type="GO" id="GO:0050380">
    <property type="term" value="F:undecaprenyl-diphosphatase activity"/>
    <property type="evidence" value="ECO:0007669"/>
    <property type="project" value="UniProtKB-EC"/>
</dbReference>
<feature type="transmembrane region" description="Helical" evidence="12">
    <location>
        <begin position="129"/>
        <end position="147"/>
    </location>
</feature>
<keyword evidence="9 12" id="KW-0472">Membrane</keyword>
<dbReference type="EC" id="3.6.1.27" evidence="3"/>
<dbReference type="GO" id="GO:0005886">
    <property type="term" value="C:plasma membrane"/>
    <property type="evidence" value="ECO:0007669"/>
    <property type="project" value="UniProtKB-SubCell"/>
</dbReference>
<proteinExistence type="inferred from homology"/>
<name>A0A5Q0UFX4_9ARCH</name>
<keyword evidence="7 13" id="KW-0378">Hydrolase</keyword>
<dbReference type="OrthoDB" id="65864at2157"/>
<evidence type="ECO:0000256" key="11">
    <source>
        <dbReference type="ARBA" id="ARBA00047594"/>
    </source>
</evidence>
<dbReference type="GeneID" id="42365000"/>
<evidence type="ECO:0000256" key="1">
    <source>
        <dbReference type="ARBA" id="ARBA00004651"/>
    </source>
</evidence>
<dbReference type="PANTHER" id="PTHR30622:SF2">
    <property type="entry name" value="UNDECAPRENYL-DIPHOSPHATASE"/>
    <property type="match status" value="1"/>
</dbReference>
<keyword evidence="8 12" id="KW-1133">Transmembrane helix</keyword>
<evidence type="ECO:0000256" key="3">
    <source>
        <dbReference type="ARBA" id="ARBA00012374"/>
    </source>
</evidence>
<organism evidence="13 14">
    <name type="scientific">Candidatus Nanohalobium constans</name>
    <dbReference type="NCBI Taxonomy" id="2565781"/>
    <lineage>
        <taxon>Archaea</taxon>
        <taxon>Candidatus Nanohalarchaeota</taxon>
        <taxon>Candidatus Nanohalobia</taxon>
        <taxon>Candidatus Nanohalobiales</taxon>
        <taxon>Candidatus Nanohalobiaceae</taxon>
        <taxon>Candidatus Nanohalobium</taxon>
    </lineage>
</organism>
<accession>A0A5Q0UFX4</accession>
<dbReference type="Pfam" id="PF02673">
    <property type="entry name" value="BacA"/>
    <property type="match status" value="1"/>
</dbReference>
<dbReference type="EMBL" id="CP040089">
    <property type="protein sequence ID" value="QGA80508.1"/>
    <property type="molecule type" value="Genomic_DNA"/>
</dbReference>
<feature type="transmembrane region" description="Helical" evidence="12">
    <location>
        <begin position="198"/>
        <end position="220"/>
    </location>
</feature>
<reference evidence="14" key="1">
    <citation type="submission" date="2019-05" db="EMBL/GenBank/DDBJ databases">
        <title>Candidatus Nanohalobium constans, a novel model system to study the DPANN nano-sized archaea: genomic and physiological characterization of a nanoarchaeon co-cultured with its chitinotrophic host.</title>
        <authorList>
            <person name="La Cono V."/>
            <person name="Arcadi E."/>
            <person name="Crisafi F."/>
            <person name="Denaro R."/>
            <person name="La Spada G."/>
            <person name="Messina E."/>
            <person name="Smedile F."/>
            <person name="Toshchakov S.V."/>
            <person name="Shevchenko M.A."/>
            <person name="Golyshin P.N."/>
            <person name="Golyshina O.V."/>
            <person name="Ferrer M."/>
            <person name="Rohde M."/>
            <person name="Mushegian A."/>
            <person name="Sorokin D.Y."/>
            <person name="Giuliano L."/>
            <person name="Yakimov M.M."/>
        </authorList>
    </citation>
    <scope>NUCLEOTIDE SEQUENCE [LARGE SCALE GENOMIC DNA]</scope>
    <source>
        <strain evidence="14">LC1Nh</strain>
    </source>
</reference>
<sequence length="273" mass="29684">MNLTEAVIIGIVQGITEWLPVSSEAVITLILTQVLGTDPGQALNASIFLHTGTMIAAFLYFRKEYTEIIKYCLNKALKPQEILDNPRKLTQEENGRLTIFLGSSTALTGIIGATIYFTGIKAAVQNPTIFYILMSAALFMTGILRLYNKSESREYSSVNLKDSIFVGILQGFSIIPGVSRSGTTAFGFLFREFDARSAFHLSFLMSVPAVAAGSIGLELFTEFNFQPIYLVSAAVAGIVGYLTVDAVLEIADRAEIAWICFALGILALLPTII</sequence>
<evidence type="ECO:0000256" key="10">
    <source>
        <dbReference type="ARBA" id="ARBA00032707"/>
    </source>
</evidence>
<evidence type="ECO:0000256" key="4">
    <source>
        <dbReference type="ARBA" id="ARBA00021581"/>
    </source>
</evidence>
<dbReference type="AlphaFoldDB" id="A0A5Q0UFX4"/>
<evidence type="ECO:0000256" key="2">
    <source>
        <dbReference type="ARBA" id="ARBA00010621"/>
    </source>
</evidence>
<feature type="transmembrane region" description="Helical" evidence="12">
    <location>
        <begin position="159"/>
        <end position="178"/>
    </location>
</feature>
<evidence type="ECO:0000256" key="12">
    <source>
        <dbReference type="SAM" id="Phobius"/>
    </source>
</evidence>
<keyword evidence="14" id="KW-1185">Reference proteome</keyword>
<dbReference type="PANTHER" id="PTHR30622">
    <property type="entry name" value="UNDECAPRENYL-DIPHOSPHATASE"/>
    <property type="match status" value="1"/>
</dbReference>
<gene>
    <name evidence="13" type="primary">bacA</name>
    <name evidence="13" type="ORF">LC1Nh_0615</name>
</gene>